<dbReference type="Proteomes" id="UP000007947">
    <property type="component" value="Chromosome"/>
</dbReference>
<protein>
    <recommendedName>
        <fullName evidence="6">Ribonuclease VapC</fullName>
        <shortName evidence="6">RNase VapC</shortName>
        <ecNumber evidence="6">3.1.-.-</ecNumber>
    </recommendedName>
    <alternativeName>
        <fullName evidence="6">Toxin VapC</fullName>
    </alternativeName>
</protein>
<evidence type="ECO:0000256" key="4">
    <source>
        <dbReference type="ARBA" id="ARBA00022801"/>
    </source>
</evidence>
<dbReference type="eggNOG" id="COG1848">
    <property type="taxonomic scope" value="Bacteria"/>
</dbReference>
<dbReference type="Pfam" id="PF01850">
    <property type="entry name" value="PIN"/>
    <property type="match status" value="1"/>
</dbReference>
<dbReference type="HOGENOM" id="CLU_146668_3_0_11"/>
<evidence type="ECO:0000256" key="1">
    <source>
        <dbReference type="ARBA" id="ARBA00022649"/>
    </source>
</evidence>
<feature type="domain" description="PIN" evidence="7">
    <location>
        <begin position="9"/>
        <end position="138"/>
    </location>
</feature>
<keyword evidence="3 6" id="KW-0479">Metal-binding</keyword>
<dbReference type="STRING" id="1032480.MLP_04410"/>
<keyword evidence="6" id="KW-0800">Toxin</keyword>
<keyword evidence="1 6" id="KW-1277">Toxin-antitoxin system</keyword>
<organism evidence="8 9">
    <name type="scientific">Microlunatus phosphovorus (strain ATCC 700054 / DSM 10555 / JCM 9379 / NBRC 101784 / NCIMB 13414 / VKM Ac-1990 / NM-1)</name>
    <dbReference type="NCBI Taxonomy" id="1032480"/>
    <lineage>
        <taxon>Bacteria</taxon>
        <taxon>Bacillati</taxon>
        <taxon>Actinomycetota</taxon>
        <taxon>Actinomycetes</taxon>
        <taxon>Propionibacteriales</taxon>
        <taxon>Propionibacteriaceae</taxon>
        <taxon>Microlunatus</taxon>
    </lineage>
</organism>
<evidence type="ECO:0000313" key="9">
    <source>
        <dbReference type="Proteomes" id="UP000007947"/>
    </source>
</evidence>
<evidence type="ECO:0000256" key="5">
    <source>
        <dbReference type="ARBA" id="ARBA00022842"/>
    </source>
</evidence>
<accession>F5XJV9</accession>
<evidence type="ECO:0000313" key="8">
    <source>
        <dbReference type="EMBL" id="BAK33455.1"/>
    </source>
</evidence>
<dbReference type="Gene3D" id="3.40.50.1010">
    <property type="entry name" value="5'-nuclease"/>
    <property type="match status" value="1"/>
</dbReference>
<evidence type="ECO:0000256" key="2">
    <source>
        <dbReference type="ARBA" id="ARBA00022722"/>
    </source>
</evidence>
<dbReference type="OrthoDB" id="7062868at2"/>
<dbReference type="GO" id="GO:0000287">
    <property type="term" value="F:magnesium ion binding"/>
    <property type="evidence" value="ECO:0007669"/>
    <property type="project" value="UniProtKB-UniRule"/>
</dbReference>
<name>F5XJV9_MICPN</name>
<feature type="binding site" evidence="6">
    <location>
        <position position="111"/>
    </location>
    <ligand>
        <name>Mg(2+)</name>
        <dbReference type="ChEBI" id="CHEBI:18420"/>
    </ligand>
</feature>
<comment type="similarity">
    <text evidence="6">Belongs to the PINc/VapC protein family.</text>
</comment>
<dbReference type="AlphaFoldDB" id="F5XJV9"/>
<proteinExistence type="inferred from homology"/>
<dbReference type="GO" id="GO:0016787">
    <property type="term" value="F:hydrolase activity"/>
    <property type="evidence" value="ECO:0007669"/>
    <property type="project" value="UniProtKB-KW"/>
</dbReference>
<evidence type="ECO:0000259" key="7">
    <source>
        <dbReference type="Pfam" id="PF01850"/>
    </source>
</evidence>
<feature type="binding site" evidence="6">
    <location>
        <position position="12"/>
    </location>
    <ligand>
        <name>Mg(2+)</name>
        <dbReference type="ChEBI" id="CHEBI:18420"/>
    </ligand>
</feature>
<keyword evidence="9" id="KW-1185">Reference proteome</keyword>
<comment type="function">
    <text evidence="6">Toxic component of a toxin-antitoxin (TA) system. An RNase.</text>
</comment>
<gene>
    <name evidence="6" type="primary">vapC</name>
    <name evidence="8" type="ordered locus">MLP_04410</name>
</gene>
<evidence type="ECO:0000256" key="3">
    <source>
        <dbReference type="ARBA" id="ARBA00022723"/>
    </source>
</evidence>
<dbReference type="SUPFAM" id="SSF88723">
    <property type="entry name" value="PIN domain-like"/>
    <property type="match status" value="1"/>
</dbReference>
<dbReference type="GO" id="GO:0090729">
    <property type="term" value="F:toxin activity"/>
    <property type="evidence" value="ECO:0007669"/>
    <property type="project" value="UniProtKB-KW"/>
</dbReference>
<reference evidence="8 9" key="1">
    <citation type="submission" date="2011-05" db="EMBL/GenBank/DDBJ databases">
        <title>Whole genome sequence of Microlunatus phosphovorus NM-1.</title>
        <authorList>
            <person name="Hosoyama A."/>
            <person name="Sasaki K."/>
            <person name="Harada T."/>
            <person name="Igarashi R."/>
            <person name="Kawakoshi A."/>
            <person name="Sasagawa M."/>
            <person name="Fukada J."/>
            <person name="Nakamura S."/>
            <person name="Katano Y."/>
            <person name="Hanada S."/>
            <person name="Kamagata Y."/>
            <person name="Nakamura N."/>
            <person name="Yamazaki S."/>
            <person name="Fujita N."/>
        </authorList>
    </citation>
    <scope>NUCLEOTIDE SEQUENCE [LARGE SCALE GENOMIC DNA]</scope>
    <source>
        <strain evidence="9">ATCC 700054 / DSM 10555 / JCM 9379 / NBRC 101784 / NCIMB 13414 / VKM Ac-1990 / NM-1</strain>
    </source>
</reference>
<dbReference type="InterPro" id="IPR022907">
    <property type="entry name" value="VapC_family"/>
</dbReference>
<dbReference type="HAMAP" id="MF_00265">
    <property type="entry name" value="VapC_Nob1"/>
    <property type="match status" value="1"/>
</dbReference>
<dbReference type="KEGG" id="mph:MLP_04410"/>
<dbReference type="InterPro" id="IPR029060">
    <property type="entry name" value="PIN-like_dom_sf"/>
</dbReference>
<dbReference type="EC" id="3.1.-.-" evidence="6"/>
<dbReference type="EMBL" id="AP012204">
    <property type="protein sequence ID" value="BAK33455.1"/>
    <property type="molecule type" value="Genomic_DNA"/>
</dbReference>
<keyword evidence="2 6" id="KW-0540">Nuclease</keyword>
<dbReference type="InterPro" id="IPR002716">
    <property type="entry name" value="PIN_dom"/>
</dbReference>
<keyword evidence="4 6" id="KW-0378">Hydrolase</keyword>
<comment type="cofactor">
    <cofactor evidence="6">
        <name>Mg(2+)</name>
        <dbReference type="ChEBI" id="CHEBI:18420"/>
    </cofactor>
</comment>
<dbReference type="GO" id="GO:0004540">
    <property type="term" value="F:RNA nuclease activity"/>
    <property type="evidence" value="ECO:0007669"/>
    <property type="project" value="InterPro"/>
</dbReference>
<keyword evidence="5 6" id="KW-0460">Magnesium</keyword>
<dbReference type="CDD" id="cd09854">
    <property type="entry name" value="PIN_VapC-like"/>
    <property type="match status" value="1"/>
</dbReference>
<evidence type="ECO:0000256" key="6">
    <source>
        <dbReference type="HAMAP-Rule" id="MF_00265"/>
    </source>
</evidence>
<sequence length="147" mass="16053">MRTQMTDRVLLDSNVLIAAIDSSRQGHLLARSLIESDPRALSVTGQNLREFLSALTRPTSANGYGAPGDRAVADWAEITSTMEFMDETPGSRQLLTSFVSDGKATGKQVHDANLVAVAVEHGATTLITANRCHFERFAEFIEVEELF</sequence>